<dbReference type="RefSeq" id="WP_189478281.1">
    <property type="nucleotide sequence ID" value="NZ_BMYM01000002.1"/>
</dbReference>
<comment type="pathway">
    <text evidence="1">Cofactor biosynthesis; tetrahydrofolate biosynthesis; 2-amino-4-hydroxy-6-hydroxymethyl-7,8-dihydropteridine diphosphate from 7,8-dihydroneopterin triphosphate: step 4/4.</text>
</comment>
<dbReference type="GO" id="GO:0046656">
    <property type="term" value="P:folic acid biosynthetic process"/>
    <property type="evidence" value="ECO:0007669"/>
    <property type="project" value="UniProtKB-KW"/>
</dbReference>
<evidence type="ECO:0000256" key="6">
    <source>
        <dbReference type="ARBA" id="ARBA00022741"/>
    </source>
</evidence>
<keyword evidence="15" id="KW-1185">Reference proteome</keyword>
<feature type="domain" description="7,8-dihydro-6-hydroxymethylpterin-pyrophosphokinase" evidence="13">
    <location>
        <begin position="88"/>
        <end position="99"/>
    </location>
</feature>
<evidence type="ECO:0000313" key="14">
    <source>
        <dbReference type="EMBL" id="GHD37356.1"/>
    </source>
</evidence>
<comment type="caution">
    <text evidence="14">The sequence shown here is derived from an EMBL/GenBank/DDBJ whole genome shotgun (WGS) entry which is preliminary data.</text>
</comment>
<comment type="similarity">
    <text evidence="2">Belongs to the HPPK family.</text>
</comment>
<evidence type="ECO:0000256" key="12">
    <source>
        <dbReference type="ARBA" id="ARBA00033413"/>
    </source>
</evidence>
<protein>
    <recommendedName>
        <fullName evidence="4">2-amino-4-hydroxy-6-hydroxymethyldihydropteridine pyrophosphokinase</fullName>
        <ecNumber evidence="3">2.7.6.3</ecNumber>
    </recommendedName>
    <alternativeName>
        <fullName evidence="11">6-hydroxymethyl-7,8-dihydropterin pyrophosphokinase</fullName>
    </alternativeName>
    <alternativeName>
        <fullName evidence="12">7,8-dihydro-6-hydroxymethylpterin-pyrophosphokinase</fullName>
    </alternativeName>
</protein>
<comment type="function">
    <text evidence="10">Catalyzes the transfer of pyrophosphate from adenosine triphosphate (ATP) to 6-hydroxymethyl-7,8-dihydropterin, an enzymatic step in folate biosynthesis pathway.</text>
</comment>
<dbReference type="Pfam" id="PF01288">
    <property type="entry name" value="HPPK"/>
    <property type="match status" value="1"/>
</dbReference>
<evidence type="ECO:0000259" key="13">
    <source>
        <dbReference type="PROSITE" id="PS00794"/>
    </source>
</evidence>
<keyword evidence="8" id="KW-0067">ATP-binding</keyword>
<reference evidence="14" key="2">
    <citation type="submission" date="2020-09" db="EMBL/GenBank/DDBJ databases">
        <authorList>
            <person name="Sun Q."/>
            <person name="Kim S."/>
        </authorList>
    </citation>
    <scope>NUCLEOTIDE SEQUENCE</scope>
    <source>
        <strain evidence="14">KCTC 23430</strain>
    </source>
</reference>
<sequence>MSLAFIGLGANLERPLQNLQHAVLRLAQTPAVTVTATSPVYRSEPLGPQGQPDYYNAVIACETSLAPQQLLYATQSIENHLGRVRSQHWGPRVIDLDILLIDGLEITEERLTVPHYAMRTRNFVLRPLADLVGEDFQLPGGEVLGTLLADCQGALEPANYNLAFDVPDH</sequence>
<dbReference type="EC" id="2.7.6.3" evidence="3"/>
<keyword evidence="9" id="KW-0289">Folate biosynthesis</keyword>
<evidence type="ECO:0000256" key="1">
    <source>
        <dbReference type="ARBA" id="ARBA00005051"/>
    </source>
</evidence>
<evidence type="ECO:0000256" key="11">
    <source>
        <dbReference type="ARBA" id="ARBA00029766"/>
    </source>
</evidence>
<reference evidence="14" key="1">
    <citation type="journal article" date="2014" name="Int. J. Syst. Evol. Microbiol.">
        <title>Complete genome sequence of Corynebacterium casei LMG S-19264T (=DSM 44701T), isolated from a smear-ripened cheese.</title>
        <authorList>
            <consortium name="US DOE Joint Genome Institute (JGI-PGF)"/>
            <person name="Walter F."/>
            <person name="Albersmeier A."/>
            <person name="Kalinowski J."/>
            <person name="Ruckert C."/>
        </authorList>
    </citation>
    <scope>NUCLEOTIDE SEQUENCE</scope>
    <source>
        <strain evidence="14">KCTC 23430</strain>
    </source>
</reference>
<evidence type="ECO:0000256" key="8">
    <source>
        <dbReference type="ARBA" id="ARBA00022840"/>
    </source>
</evidence>
<evidence type="ECO:0000256" key="5">
    <source>
        <dbReference type="ARBA" id="ARBA00022679"/>
    </source>
</evidence>
<accession>A0A918XLF1</accession>
<keyword evidence="6" id="KW-0547">Nucleotide-binding</keyword>
<dbReference type="GO" id="GO:0016301">
    <property type="term" value="F:kinase activity"/>
    <property type="evidence" value="ECO:0007669"/>
    <property type="project" value="UniProtKB-KW"/>
</dbReference>
<dbReference type="PANTHER" id="PTHR43071">
    <property type="entry name" value="2-AMINO-4-HYDROXY-6-HYDROXYMETHYLDIHYDROPTERIDINE PYROPHOSPHOKINASE"/>
    <property type="match status" value="1"/>
</dbReference>
<evidence type="ECO:0000256" key="9">
    <source>
        <dbReference type="ARBA" id="ARBA00022909"/>
    </source>
</evidence>
<dbReference type="Proteomes" id="UP000644693">
    <property type="component" value="Unassembled WGS sequence"/>
</dbReference>
<dbReference type="SUPFAM" id="SSF55083">
    <property type="entry name" value="6-hydroxymethyl-7,8-dihydropterin pyrophosphokinase, HPPK"/>
    <property type="match status" value="1"/>
</dbReference>
<evidence type="ECO:0000256" key="3">
    <source>
        <dbReference type="ARBA" id="ARBA00013253"/>
    </source>
</evidence>
<dbReference type="GO" id="GO:0005524">
    <property type="term" value="F:ATP binding"/>
    <property type="evidence" value="ECO:0007669"/>
    <property type="project" value="UniProtKB-KW"/>
</dbReference>
<name>A0A918XLF1_9GAMM</name>
<evidence type="ECO:0000256" key="2">
    <source>
        <dbReference type="ARBA" id="ARBA00005810"/>
    </source>
</evidence>
<keyword evidence="7" id="KW-0418">Kinase</keyword>
<evidence type="ECO:0000256" key="4">
    <source>
        <dbReference type="ARBA" id="ARBA00016218"/>
    </source>
</evidence>
<keyword evidence="5" id="KW-0808">Transferase</keyword>
<dbReference type="AlphaFoldDB" id="A0A918XLF1"/>
<gene>
    <name evidence="14" type="primary">folK-2</name>
    <name evidence="14" type="ORF">GCM10007053_26830</name>
</gene>
<evidence type="ECO:0000256" key="10">
    <source>
        <dbReference type="ARBA" id="ARBA00029409"/>
    </source>
</evidence>
<dbReference type="PANTHER" id="PTHR43071:SF1">
    <property type="entry name" value="2-AMINO-4-HYDROXY-6-HYDROXYMETHYLDIHYDROPTERIDINE PYROPHOSPHOKINASE"/>
    <property type="match status" value="1"/>
</dbReference>
<dbReference type="InterPro" id="IPR035907">
    <property type="entry name" value="Hppk_sf"/>
</dbReference>
<evidence type="ECO:0000313" key="15">
    <source>
        <dbReference type="Proteomes" id="UP000644693"/>
    </source>
</evidence>
<dbReference type="InterPro" id="IPR000550">
    <property type="entry name" value="Hppk"/>
</dbReference>
<organism evidence="14 15">
    <name type="scientific">Parahalioglobus pacificus</name>
    <dbReference type="NCBI Taxonomy" id="930806"/>
    <lineage>
        <taxon>Bacteria</taxon>
        <taxon>Pseudomonadati</taxon>
        <taxon>Pseudomonadota</taxon>
        <taxon>Gammaproteobacteria</taxon>
        <taxon>Cellvibrionales</taxon>
        <taxon>Halieaceae</taxon>
        <taxon>Parahalioglobus</taxon>
    </lineage>
</organism>
<dbReference type="NCBIfam" id="TIGR01498">
    <property type="entry name" value="folK"/>
    <property type="match status" value="1"/>
</dbReference>
<dbReference type="EMBL" id="BMYM01000002">
    <property type="protein sequence ID" value="GHD37356.1"/>
    <property type="molecule type" value="Genomic_DNA"/>
</dbReference>
<dbReference type="CDD" id="cd00483">
    <property type="entry name" value="HPPK"/>
    <property type="match status" value="1"/>
</dbReference>
<dbReference type="Gene3D" id="3.30.70.560">
    <property type="entry name" value="7,8-Dihydro-6-hydroxymethylpterin-pyrophosphokinase HPPK"/>
    <property type="match status" value="1"/>
</dbReference>
<evidence type="ECO:0000256" key="7">
    <source>
        <dbReference type="ARBA" id="ARBA00022777"/>
    </source>
</evidence>
<proteinExistence type="inferred from homology"/>
<dbReference type="GO" id="GO:0003848">
    <property type="term" value="F:2-amino-4-hydroxy-6-hydroxymethyldihydropteridine diphosphokinase activity"/>
    <property type="evidence" value="ECO:0007669"/>
    <property type="project" value="UniProtKB-EC"/>
</dbReference>
<dbReference type="PROSITE" id="PS00794">
    <property type="entry name" value="HPPK"/>
    <property type="match status" value="1"/>
</dbReference>